<comment type="caution">
    <text evidence="5">The sequence shown here is derived from an EMBL/GenBank/DDBJ whole genome shotgun (WGS) entry which is preliminary data.</text>
</comment>
<evidence type="ECO:0000256" key="3">
    <source>
        <dbReference type="ARBA" id="ARBA00022989"/>
    </source>
</evidence>
<keyword evidence="4" id="KW-0472">Membrane</keyword>
<accession>A0ABQ9P0N4</accession>
<reference evidence="5" key="1">
    <citation type="submission" date="2022-10" db="EMBL/GenBank/DDBJ databases">
        <title>Culturing micro-colonial fungi from biological soil crusts in the Mojave desert and describing Neophaeococcomyces mojavensis, and introducing the new genera and species Taxawa tesnikishii.</title>
        <authorList>
            <person name="Kurbessoian T."/>
            <person name="Stajich J.E."/>
        </authorList>
    </citation>
    <scope>NUCLEOTIDE SEQUENCE</scope>
    <source>
        <strain evidence="5">TK_1</strain>
    </source>
</reference>
<name>A0ABQ9P0N4_9PEZI</name>
<dbReference type="SUPFAM" id="SSF103473">
    <property type="entry name" value="MFS general substrate transporter"/>
    <property type="match status" value="1"/>
</dbReference>
<keyword evidence="6" id="KW-1185">Reference proteome</keyword>
<organism evidence="5 6">
    <name type="scientific">Coniosporium apollinis</name>
    <dbReference type="NCBI Taxonomy" id="61459"/>
    <lineage>
        <taxon>Eukaryota</taxon>
        <taxon>Fungi</taxon>
        <taxon>Dikarya</taxon>
        <taxon>Ascomycota</taxon>
        <taxon>Pezizomycotina</taxon>
        <taxon>Dothideomycetes</taxon>
        <taxon>Dothideomycetes incertae sedis</taxon>
        <taxon>Coniosporium</taxon>
    </lineage>
</organism>
<comment type="subcellular location">
    <subcellularLocation>
        <location evidence="1">Membrane</location>
        <topology evidence="1">Multi-pass membrane protein</topology>
    </subcellularLocation>
</comment>
<dbReference type="PANTHER" id="PTHR23502">
    <property type="entry name" value="MAJOR FACILITATOR SUPERFAMILY"/>
    <property type="match status" value="1"/>
</dbReference>
<evidence type="ECO:0000313" key="5">
    <source>
        <dbReference type="EMBL" id="KAJ9666846.1"/>
    </source>
</evidence>
<evidence type="ECO:0000256" key="1">
    <source>
        <dbReference type="ARBA" id="ARBA00004141"/>
    </source>
</evidence>
<evidence type="ECO:0000256" key="2">
    <source>
        <dbReference type="ARBA" id="ARBA00022692"/>
    </source>
</evidence>
<gene>
    <name evidence="5" type="ORF">H2201_002980</name>
</gene>
<dbReference type="Proteomes" id="UP001172684">
    <property type="component" value="Unassembled WGS sequence"/>
</dbReference>
<keyword evidence="3" id="KW-1133">Transmembrane helix</keyword>
<dbReference type="PANTHER" id="PTHR23502:SF3">
    <property type="entry name" value="MAJOR FACILITATOR SUPERFAMILY (MFS) PROFILE DOMAIN-CONTAINING PROTEIN-RELATED"/>
    <property type="match status" value="1"/>
</dbReference>
<evidence type="ECO:0000256" key="4">
    <source>
        <dbReference type="ARBA" id="ARBA00023136"/>
    </source>
</evidence>
<sequence>MNFNFFPAHSTTALALRLYNVEVKSIQPYTQQISPKSADITWFSNPGAKLVESGPGWWQGEPSINRSPCPGTLGFPEKKKWLILCVIFVVQISMNFNASVYGMAVDGMVEEYGISHQKARCGQMVFLIAYAFGCELWAPWSEEKGRWIVLRLSLFFVNVWQIPTIKTEFAFLKTSVEANTTALKDNTTSLRDVKNSLDTLNSSLTASRPPPAP</sequence>
<keyword evidence="2" id="KW-0812">Transmembrane</keyword>
<evidence type="ECO:0000313" key="6">
    <source>
        <dbReference type="Proteomes" id="UP001172684"/>
    </source>
</evidence>
<dbReference type="EMBL" id="JAPDRL010000016">
    <property type="protein sequence ID" value="KAJ9666846.1"/>
    <property type="molecule type" value="Genomic_DNA"/>
</dbReference>
<dbReference type="InterPro" id="IPR036259">
    <property type="entry name" value="MFS_trans_sf"/>
</dbReference>
<evidence type="ECO:0008006" key="7">
    <source>
        <dbReference type="Google" id="ProtNLM"/>
    </source>
</evidence>
<proteinExistence type="predicted"/>
<dbReference type="Gene3D" id="1.20.1250.20">
    <property type="entry name" value="MFS general substrate transporter like domains"/>
    <property type="match status" value="1"/>
</dbReference>
<protein>
    <recommendedName>
        <fullName evidence="7">Major facilitator superfamily (MFS) profile domain-containing protein</fullName>
    </recommendedName>
</protein>